<name>M5GBS2_DACPD</name>
<sequence>MTQLTARSDMIVFAGARDPAVYVVKLRAAGEGDANVETIKKVVGRLDVMIAIAGMKNGYQPGTEGLFGRHGGALRGSGNALDPLVLFQAADSLLKKSYNPKFVLVSTSARSVELGTKLSMPIMCYGSTKAAVNLIAAKLWHENPQIAVLLLHPGFVRTLLGIFIPVRSQLKSFELISPDQSVAALLKLIGSGIIKERCVWAVREQR</sequence>
<dbReference type="AlphaFoldDB" id="M5GBS2"/>
<reference evidence="1 2" key="1">
    <citation type="journal article" date="2012" name="Science">
        <title>The Paleozoic origin of enzymatic lignin decomposition reconstructed from 31 fungal genomes.</title>
        <authorList>
            <person name="Floudas D."/>
            <person name="Binder M."/>
            <person name="Riley R."/>
            <person name="Barry K."/>
            <person name="Blanchette R.A."/>
            <person name="Henrissat B."/>
            <person name="Martinez A.T."/>
            <person name="Otillar R."/>
            <person name="Spatafora J.W."/>
            <person name="Yadav J.S."/>
            <person name="Aerts A."/>
            <person name="Benoit I."/>
            <person name="Boyd A."/>
            <person name="Carlson A."/>
            <person name="Copeland A."/>
            <person name="Coutinho P.M."/>
            <person name="de Vries R.P."/>
            <person name="Ferreira P."/>
            <person name="Findley K."/>
            <person name="Foster B."/>
            <person name="Gaskell J."/>
            <person name="Glotzer D."/>
            <person name="Gorecki P."/>
            <person name="Heitman J."/>
            <person name="Hesse C."/>
            <person name="Hori C."/>
            <person name="Igarashi K."/>
            <person name="Jurgens J.A."/>
            <person name="Kallen N."/>
            <person name="Kersten P."/>
            <person name="Kohler A."/>
            <person name="Kuees U."/>
            <person name="Kumar T.K.A."/>
            <person name="Kuo A."/>
            <person name="LaButti K."/>
            <person name="Larrondo L.F."/>
            <person name="Lindquist E."/>
            <person name="Ling A."/>
            <person name="Lombard V."/>
            <person name="Lucas S."/>
            <person name="Lundell T."/>
            <person name="Martin R."/>
            <person name="McLaughlin D.J."/>
            <person name="Morgenstern I."/>
            <person name="Morin E."/>
            <person name="Murat C."/>
            <person name="Nagy L.G."/>
            <person name="Nolan M."/>
            <person name="Ohm R.A."/>
            <person name="Patyshakuliyeva A."/>
            <person name="Rokas A."/>
            <person name="Ruiz-Duenas F.J."/>
            <person name="Sabat G."/>
            <person name="Salamov A."/>
            <person name="Samejima M."/>
            <person name="Schmutz J."/>
            <person name="Slot J.C."/>
            <person name="St John F."/>
            <person name="Stenlid J."/>
            <person name="Sun H."/>
            <person name="Sun S."/>
            <person name="Syed K."/>
            <person name="Tsang A."/>
            <person name="Wiebenga A."/>
            <person name="Young D."/>
            <person name="Pisabarro A."/>
            <person name="Eastwood D.C."/>
            <person name="Martin F."/>
            <person name="Cullen D."/>
            <person name="Grigoriev I.V."/>
            <person name="Hibbett D.S."/>
        </authorList>
    </citation>
    <scope>NUCLEOTIDE SEQUENCE [LARGE SCALE GENOMIC DNA]</scope>
    <source>
        <strain evidence="1 2">DJM-731 SS1</strain>
    </source>
</reference>
<dbReference type="OrthoDB" id="9876299at2759"/>
<organism evidence="1 2">
    <name type="scientific">Dacryopinax primogenitus (strain DJM 731)</name>
    <name type="common">Brown rot fungus</name>
    <dbReference type="NCBI Taxonomy" id="1858805"/>
    <lineage>
        <taxon>Eukaryota</taxon>
        <taxon>Fungi</taxon>
        <taxon>Dikarya</taxon>
        <taxon>Basidiomycota</taxon>
        <taxon>Agaricomycotina</taxon>
        <taxon>Dacrymycetes</taxon>
        <taxon>Dacrymycetales</taxon>
        <taxon>Dacrymycetaceae</taxon>
        <taxon>Dacryopinax</taxon>
    </lineage>
</organism>
<evidence type="ECO:0000313" key="1">
    <source>
        <dbReference type="EMBL" id="EJU05885.1"/>
    </source>
</evidence>
<evidence type="ECO:0000313" key="2">
    <source>
        <dbReference type="Proteomes" id="UP000030653"/>
    </source>
</evidence>
<dbReference type="RefSeq" id="XP_040632779.1">
    <property type="nucleotide sequence ID" value="XM_040767920.1"/>
</dbReference>
<gene>
    <name evidence="1" type="ORF">DACRYDRAFT_104375</name>
</gene>
<dbReference type="SUPFAM" id="SSF51735">
    <property type="entry name" value="NAD(P)-binding Rossmann-fold domains"/>
    <property type="match status" value="1"/>
</dbReference>
<protein>
    <recommendedName>
        <fullName evidence="3">NADP-binding protein</fullName>
    </recommendedName>
</protein>
<evidence type="ECO:0008006" key="3">
    <source>
        <dbReference type="Google" id="ProtNLM"/>
    </source>
</evidence>
<dbReference type="InterPro" id="IPR036291">
    <property type="entry name" value="NAD(P)-bd_dom_sf"/>
</dbReference>
<dbReference type="EMBL" id="JH795856">
    <property type="protein sequence ID" value="EJU05885.1"/>
    <property type="molecule type" value="Genomic_DNA"/>
</dbReference>
<proteinExistence type="predicted"/>
<dbReference type="GeneID" id="63682982"/>
<dbReference type="Gene3D" id="3.40.50.720">
    <property type="entry name" value="NAD(P)-binding Rossmann-like Domain"/>
    <property type="match status" value="1"/>
</dbReference>
<dbReference type="Proteomes" id="UP000030653">
    <property type="component" value="Unassembled WGS sequence"/>
</dbReference>
<dbReference type="HOGENOM" id="CLU_010194_9_1_1"/>
<accession>M5GBS2</accession>
<keyword evidence="2" id="KW-1185">Reference proteome</keyword>